<dbReference type="EMBL" id="LFRF01000012">
    <property type="protein sequence ID" value="KND90510.1"/>
    <property type="molecule type" value="Genomic_DNA"/>
</dbReference>
<dbReference type="OrthoDB" id="10261951at2759"/>
<comment type="caution">
    <text evidence="2">The sequence shown here is derived from an EMBL/GenBank/DDBJ whole genome shotgun (WGS) entry which is preliminary data.</text>
</comment>
<evidence type="ECO:0000313" key="2">
    <source>
        <dbReference type="EMBL" id="KND90510.1"/>
    </source>
</evidence>
<name>A0A0L0N9S3_TOLOC</name>
<dbReference type="AlphaFoldDB" id="A0A0L0N9S3"/>
<protein>
    <submittedName>
        <fullName evidence="2">Uncharacterized protein</fullName>
    </submittedName>
</protein>
<feature type="compositionally biased region" description="Polar residues" evidence="1">
    <location>
        <begin position="17"/>
        <end position="32"/>
    </location>
</feature>
<evidence type="ECO:0000313" key="3">
    <source>
        <dbReference type="Proteomes" id="UP000036947"/>
    </source>
</evidence>
<evidence type="ECO:0000256" key="1">
    <source>
        <dbReference type="SAM" id="MobiDB-lite"/>
    </source>
</evidence>
<sequence>MAGSISKALAEDESLEAEQSSETATPQNSVELTPSTAAATASETIRWLVPESIASCSLGKSFLHHGPSNTPWVEIHATADLIADEITGLPAAVSLDSLGVYPMQSPLQFQQIPDIWTSEYQMGSRAYVDALVANQQSGFNNGQEWIQSNSAFSDHILVLKQLLLNKLDQLGPAKRRSYEVATAFVVEATLSELLVDAPPVMVCIPVIDLIASMCLGEQRKGTCVLATLPAPDVATLFSPPEHARLVFRHLNMDRGVSCYKMDPAFFWKYPDLYDPTSCIVASGIPLKPMAQTTATHPDHLDALTVGTYRNFIDFSLDASVEMTAPSGTQLGASVAGGS</sequence>
<feature type="region of interest" description="Disordered" evidence="1">
    <location>
        <begin position="1"/>
        <end position="35"/>
    </location>
</feature>
<keyword evidence="3" id="KW-1185">Reference proteome</keyword>
<dbReference type="Proteomes" id="UP000036947">
    <property type="component" value="Unassembled WGS sequence"/>
</dbReference>
<accession>A0A0L0N9S3</accession>
<reference evidence="2 3" key="1">
    <citation type="journal article" date="2015" name="BMC Genomics">
        <title>The genome of the truffle-parasite Tolypocladium ophioglossoides and the evolution of antifungal peptaibiotics.</title>
        <authorList>
            <person name="Quandt C.A."/>
            <person name="Bushley K.E."/>
            <person name="Spatafora J.W."/>
        </authorList>
    </citation>
    <scope>NUCLEOTIDE SEQUENCE [LARGE SCALE GENOMIC DNA]</scope>
    <source>
        <strain evidence="2 3">CBS 100239</strain>
    </source>
</reference>
<organism evidence="2 3">
    <name type="scientific">Tolypocladium ophioglossoides (strain CBS 100239)</name>
    <name type="common">Snaketongue truffleclub</name>
    <name type="synonym">Elaphocordyceps ophioglossoides</name>
    <dbReference type="NCBI Taxonomy" id="1163406"/>
    <lineage>
        <taxon>Eukaryota</taxon>
        <taxon>Fungi</taxon>
        <taxon>Dikarya</taxon>
        <taxon>Ascomycota</taxon>
        <taxon>Pezizomycotina</taxon>
        <taxon>Sordariomycetes</taxon>
        <taxon>Hypocreomycetidae</taxon>
        <taxon>Hypocreales</taxon>
        <taxon>Ophiocordycipitaceae</taxon>
        <taxon>Tolypocladium</taxon>
    </lineage>
</organism>
<proteinExistence type="predicted"/>
<gene>
    <name evidence="2" type="ORF">TOPH_04827</name>
</gene>